<dbReference type="RefSeq" id="WP_078635963.1">
    <property type="nucleotide sequence ID" value="NZ_CM007717.1"/>
</dbReference>
<dbReference type="EMBL" id="LHQL01000014">
    <property type="protein sequence ID" value="OOQ47283.1"/>
    <property type="molecule type" value="Genomic_DNA"/>
</dbReference>
<name>A0AAE6YDD1_STRAT</name>
<accession>A0AAE6YDD1</accession>
<gene>
    <name evidence="1" type="ORF">AFM16_31575</name>
    <name evidence="2" type="ORF">HCX60_32125</name>
</gene>
<evidence type="ECO:0000313" key="2">
    <source>
        <dbReference type="EMBL" id="QIT47606.1"/>
    </source>
</evidence>
<evidence type="ECO:0000313" key="4">
    <source>
        <dbReference type="Proteomes" id="UP000502504"/>
    </source>
</evidence>
<dbReference type="AlphaFoldDB" id="A0AAE6YDD1"/>
<dbReference type="Proteomes" id="UP000190306">
    <property type="component" value="Chromosome"/>
</dbReference>
<dbReference type="EMBL" id="CP050692">
    <property type="protein sequence ID" value="QIT47606.1"/>
    <property type="molecule type" value="Genomic_DNA"/>
</dbReference>
<keyword evidence="3" id="KW-1185">Reference proteome</keyword>
<evidence type="ECO:0000313" key="3">
    <source>
        <dbReference type="Proteomes" id="UP000190306"/>
    </source>
</evidence>
<reference evidence="2 4" key="2">
    <citation type="submission" date="2020-03" db="EMBL/GenBank/DDBJ databases">
        <title>Is there a link between lipid content and antibiotic production in Streptomyces?</title>
        <authorList>
            <person name="David M."/>
            <person name="Lejeune C."/>
            <person name="Abreu S."/>
            <person name="Thibessard A."/>
            <person name="Leblond P."/>
            <person name="Chaminade P."/>
            <person name="Virolle M.-J."/>
        </authorList>
    </citation>
    <scope>NUCLEOTIDE SEQUENCE [LARGE SCALE GENOMIC DNA]</scope>
    <source>
        <strain evidence="2 4">DSM 41481</strain>
    </source>
</reference>
<proteinExistence type="predicted"/>
<reference evidence="1 3" key="1">
    <citation type="submission" date="2015-07" db="EMBL/GenBank/DDBJ databases">
        <title>Draft Genome Sequence of Streptomyces antibioticus, IMRU 3720 reveals insights in the evolution of actinomycin biosynthetic gene clusters in Streptomyces.</title>
        <authorList>
            <person name="Crnovcic I."/>
            <person name="Ruckert C."/>
            <person name="Kalinowksi J."/>
            <person name="Keller U."/>
        </authorList>
    </citation>
    <scope>NUCLEOTIDE SEQUENCE [LARGE SCALE GENOMIC DNA]</scope>
    <source>
        <strain evidence="1 3">DSM 41481</strain>
    </source>
</reference>
<sequence>MIRETRFLISRKPYAIDLSTVTGKQHPRGDLHAFSGSANAVWYRRKDGVTRACIGTMMLFSHYLPEPLNLEDPRAVLAAGLDGRYGGDCHGRWDGVGYWGAEDLDVQAQHLATLRPMLADYPSTPPGYDGWWTFQTPA</sequence>
<dbReference type="Proteomes" id="UP000502504">
    <property type="component" value="Chromosome"/>
</dbReference>
<evidence type="ECO:0000313" key="1">
    <source>
        <dbReference type="EMBL" id="OOQ47283.1"/>
    </source>
</evidence>
<organism evidence="2 4">
    <name type="scientific">Streptomyces antibioticus</name>
    <dbReference type="NCBI Taxonomy" id="1890"/>
    <lineage>
        <taxon>Bacteria</taxon>
        <taxon>Bacillati</taxon>
        <taxon>Actinomycetota</taxon>
        <taxon>Actinomycetes</taxon>
        <taxon>Kitasatosporales</taxon>
        <taxon>Streptomycetaceae</taxon>
        <taxon>Streptomyces</taxon>
    </lineage>
</organism>
<protein>
    <submittedName>
        <fullName evidence="2">Uncharacterized protein</fullName>
    </submittedName>
</protein>